<protein>
    <submittedName>
        <fullName evidence="1">Uncharacterized protein</fullName>
    </submittedName>
</protein>
<name>A0A392VU84_9FABA</name>
<dbReference type="Proteomes" id="UP000265520">
    <property type="component" value="Unassembled WGS sequence"/>
</dbReference>
<dbReference type="EMBL" id="LXQA011247128">
    <property type="protein sequence ID" value="MCI90531.1"/>
    <property type="molecule type" value="Genomic_DNA"/>
</dbReference>
<feature type="non-terminal residue" evidence="1">
    <location>
        <position position="1"/>
    </location>
</feature>
<keyword evidence="2" id="KW-1185">Reference proteome</keyword>
<sequence>CQVEGVIRSLPSGLIRERGGLGTASFEDA</sequence>
<comment type="caution">
    <text evidence="1">The sequence shown here is derived from an EMBL/GenBank/DDBJ whole genome shotgun (WGS) entry which is preliminary data.</text>
</comment>
<evidence type="ECO:0000313" key="2">
    <source>
        <dbReference type="Proteomes" id="UP000265520"/>
    </source>
</evidence>
<organism evidence="1 2">
    <name type="scientific">Trifolium medium</name>
    <dbReference type="NCBI Taxonomy" id="97028"/>
    <lineage>
        <taxon>Eukaryota</taxon>
        <taxon>Viridiplantae</taxon>
        <taxon>Streptophyta</taxon>
        <taxon>Embryophyta</taxon>
        <taxon>Tracheophyta</taxon>
        <taxon>Spermatophyta</taxon>
        <taxon>Magnoliopsida</taxon>
        <taxon>eudicotyledons</taxon>
        <taxon>Gunneridae</taxon>
        <taxon>Pentapetalae</taxon>
        <taxon>rosids</taxon>
        <taxon>fabids</taxon>
        <taxon>Fabales</taxon>
        <taxon>Fabaceae</taxon>
        <taxon>Papilionoideae</taxon>
        <taxon>50 kb inversion clade</taxon>
        <taxon>NPAAA clade</taxon>
        <taxon>Hologalegina</taxon>
        <taxon>IRL clade</taxon>
        <taxon>Trifolieae</taxon>
        <taxon>Trifolium</taxon>
    </lineage>
</organism>
<evidence type="ECO:0000313" key="1">
    <source>
        <dbReference type="EMBL" id="MCI90531.1"/>
    </source>
</evidence>
<proteinExistence type="predicted"/>
<dbReference type="AlphaFoldDB" id="A0A392VU84"/>
<accession>A0A392VU84</accession>
<reference evidence="1 2" key="1">
    <citation type="journal article" date="2018" name="Front. Plant Sci.">
        <title>Red Clover (Trifolium pratense) and Zigzag Clover (T. medium) - A Picture of Genomic Similarities and Differences.</title>
        <authorList>
            <person name="Dluhosova J."/>
            <person name="Istvanek J."/>
            <person name="Nedelnik J."/>
            <person name="Repkova J."/>
        </authorList>
    </citation>
    <scope>NUCLEOTIDE SEQUENCE [LARGE SCALE GENOMIC DNA]</scope>
    <source>
        <strain evidence="2">cv. 10/8</strain>
        <tissue evidence="1">Leaf</tissue>
    </source>
</reference>